<proteinExistence type="predicted"/>
<dbReference type="KEGG" id="crq:GCK72_001811"/>
<organism evidence="2 3">
    <name type="scientific">Caenorhabditis remanei</name>
    <name type="common">Caenorhabditis vulgaris</name>
    <dbReference type="NCBI Taxonomy" id="31234"/>
    <lineage>
        <taxon>Eukaryota</taxon>
        <taxon>Metazoa</taxon>
        <taxon>Ecdysozoa</taxon>
        <taxon>Nematoda</taxon>
        <taxon>Chromadorea</taxon>
        <taxon>Rhabditida</taxon>
        <taxon>Rhabditina</taxon>
        <taxon>Rhabditomorpha</taxon>
        <taxon>Rhabditoidea</taxon>
        <taxon>Rhabditidae</taxon>
        <taxon>Peloderinae</taxon>
        <taxon>Caenorhabditis</taxon>
    </lineage>
</organism>
<keyword evidence="1" id="KW-0472">Membrane</keyword>
<sequence>MTVDLEELFSTSEDQVQVLCRWMFFTYVIAFAFVVIAVHIYAAMVRPEKRQYTYSLNPTTGQVQTEFTM</sequence>
<name>A0A6A5HTN6_CAERE</name>
<accession>A0A6A5HTN6</accession>
<dbReference type="EMBL" id="WUAV01000001">
    <property type="protein sequence ID" value="KAF1769994.1"/>
    <property type="molecule type" value="Genomic_DNA"/>
</dbReference>
<dbReference type="GeneID" id="9815665"/>
<protein>
    <submittedName>
        <fullName evidence="2">Uncharacterized protein</fullName>
    </submittedName>
</protein>
<feature type="transmembrane region" description="Helical" evidence="1">
    <location>
        <begin position="22"/>
        <end position="42"/>
    </location>
</feature>
<reference evidence="2 3" key="1">
    <citation type="submission" date="2019-12" db="EMBL/GenBank/DDBJ databases">
        <title>Chromosome-level assembly of the Caenorhabditis remanei genome.</title>
        <authorList>
            <person name="Teterina A.A."/>
            <person name="Willis J.H."/>
            <person name="Phillips P.C."/>
        </authorList>
    </citation>
    <scope>NUCLEOTIDE SEQUENCE [LARGE SCALE GENOMIC DNA]</scope>
    <source>
        <strain evidence="2 3">PX506</strain>
        <tissue evidence="2">Whole organism</tissue>
    </source>
</reference>
<evidence type="ECO:0000313" key="3">
    <source>
        <dbReference type="Proteomes" id="UP000483820"/>
    </source>
</evidence>
<dbReference type="CTD" id="9815665"/>
<evidence type="ECO:0000313" key="2">
    <source>
        <dbReference type="EMBL" id="KAF1769994.1"/>
    </source>
</evidence>
<dbReference type="AlphaFoldDB" id="A0A6A5HTN6"/>
<keyword evidence="1" id="KW-0812">Transmembrane</keyword>
<dbReference type="Proteomes" id="UP000483820">
    <property type="component" value="Chromosome I"/>
</dbReference>
<dbReference type="RefSeq" id="XP_003114870.2">
    <property type="nucleotide sequence ID" value="XM_003114822.2"/>
</dbReference>
<keyword evidence="1" id="KW-1133">Transmembrane helix</keyword>
<gene>
    <name evidence="2" type="ORF">GCK72_001811</name>
</gene>
<evidence type="ECO:0000256" key="1">
    <source>
        <dbReference type="SAM" id="Phobius"/>
    </source>
</evidence>
<comment type="caution">
    <text evidence="2">The sequence shown here is derived from an EMBL/GenBank/DDBJ whole genome shotgun (WGS) entry which is preliminary data.</text>
</comment>